<dbReference type="Pfam" id="PF07690">
    <property type="entry name" value="MFS_1"/>
    <property type="match status" value="1"/>
</dbReference>
<dbReference type="SUPFAM" id="SSF103473">
    <property type="entry name" value="MFS general substrate transporter"/>
    <property type="match status" value="1"/>
</dbReference>
<comment type="subcellular location">
    <subcellularLocation>
        <location evidence="1">Membrane</location>
        <topology evidence="1">Multi-pass membrane protein</topology>
    </subcellularLocation>
</comment>
<accession>A0ABP0F6D4</accession>
<evidence type="ECO:0000256" key="1">
    <source>
        <dbReference type="ARBA" id="ARBA00004141"/>
    </source>
</evidence>
<name>A0ABP0F6D4_CLALP</name>
<dbReference type="InterPro" id="IPR011701">
    <property type="entry name" value="MFS"/>
</dbReference>
<feature type="transmembrane region" description="Helical" evidence="7">
    <location>
        <begin position="455"/>
        <end position="473"/>
    </location>
</feature>
<evidence type="ECO:0000256" key="7">
    <source>
        <dbReference type="SAM" id="Phobius"/>
    </source>
</evidence>
<keyword evidence="4 7" id="KW-1133">Transmembrane helix</keyword>
<dbReference type="InterPro" id="IPR020846">
    <property type="entry name" value="MFS_dom"/>
</dbReference>
<feature type="transmembrane region" description="Helical" evidence="7">
    <location>
        <begin position="372"/>
        <end position="392"/>
    </location>
</feature>
<evidence type="ECO:0000256" key="5">
    <source>
        <dbReference type="ARBA" id="ARBA00023136"/>
    </source>
</evidence>
<evidence type="ECO:0000256" key="3">
    <source>
        <dbReference type="ARBA" id="ARBA00022692"/>
    </source>
</evidence>
<feature type="domain" description="Major facilitator superfamily (MFS) profile" evidence="8">
    <location>
        <begin position="22"/>
        <end position="485"/>
    </location>
</feature>
<dbReference type="Gene3D" id="1.20.1250.20">
    <property type="entry name" value="MFS general substrate transporter like domains"/>
    <property type="match status" value="1"/>
</dbReference>
<evidence type="ECO:0000256" key="6">
    <source>
        <dbReference type="ARBA" id="ARBA00024338"/>
    </source>
</evidence>
<dbReference type="PROSITE" id="PS50850">
    <property type="entry name" value="MFS"/>
    <property type="match status" value="1"/>
</dbReference>
<evidence type="ECO:0000256" key="2">
    <source>
        <dbReference type="ARBA" id="ARBA00022448"/>
    </source>
</evidence>
<feature type="transmembrane region" description="Helical" evidence="7">
    <location>
        <begin position="12"/>
        <end position="36"/>
    </location>
</feature>
<evidence type="ECO:0000313" key="10">
    <source>
        <dbReference type="Proteomes" id="UP001642483"/>
    </source>
</evidence>
<organism evidence="9 10">
    <name type="scientific">Clavelina lepadiformis</name>
    <name type="common">Light-bulb sea squirt</name>
    <name type="synonym">Ascidia lepadiformis</name>
    <dbReference type="NCBI Taxonomy" id="159417"/>
    <lineage>
        <taxon>Eukaryota</taxon>
        <taxon>Metazoa</taxon>
        <taxon>Chordata</taxon>
        <taxon>Tunicata</taxon>
        <taxon>Ascidiacea</taxon>
        <taxon>Aplousobranchia</taxon>
        <taxon>Clavelinidae</taxon>
        <taxon>Clavelina</taxon>
    </lineage>
</organism>
<sequence>MALTFRGESWYSWYSVIIMMGCYAFGELGHFLIGIVSRPLAQDVKFGDQGCLPNRTDTNKDHIKDCFGSNYTSCSEMTINSTTYCEWNYLGSGIEYQVLAGPAFIAVFTVMGIILGVIGDLYNRVRLLSLCVTVYSLMAILTGFSSQYWQLILLRFGFGAGEAGCSPLTASIVADKFSLRSRGLAMSLFNWGIYFGYGLAFTVGNYVTQANIIGQGWRWSYFLTGLPGLIMMALLITTVKEPQRTDVVAKKASAEEGVLSENHPETDDHLLAESTNQVKQEKPNGFATFCKALKLFVSNPAILMLLLAASVRHTASFCWAYNTQIYFNLYYPEVDLGSWMLLCSIVGGSIGIASGGIISDLVVSKYGINTRLWVLVISQAVASPLAAMVLYLSPPYCFITLLSAYLFAEMWFGILFTVFVEIFPIHVRSTSIAIFIFVMNNIASSGQLLVPTLRYYLGLRTALYFTYAGFYGLSKCNLNSVWCGN</sequence>
<feature type="transmembrane region" description="Helical" evidence="7">
    <location>
        <begin position="339"/>
        <end position="363"/>
    </location>
</feature>
<evidence type="ECO:0000256" key="4">
    <source>
        <dbReference type="ARBA" id="ARBA00022989"/>
    </source>
</evidence>
<keyword evidence="5 7" id="KW-0472">Membrane</keyword>
<dbReference type="CDD" id="cd17328">
    <property type="entry name" value="MFS_spinster_like"/>
    <property type="match status" value="1"/>
</dbReference>
<dbReference type="PANTHER" id="PTHR23505">
    <property type="entry name" value="SPINSTER"/>
    <property type="match status" value="1"/>
</dbReference>
<feature type="transmembrane region" description="Helical" evidence="7">
    <location>
        <begin position="301"/>
        <end position="327"/>
    </location>
</feature>
<feature type="transmembrane region" description="Helical" evidence="7">
    <location>
        <begin position="219"/>
        <end position="236"/>
    </location>
</feature>
<feature type="transmembrane region" description="Helical" evidence="7">
    <location>
        <begin position="98"/>
        <end position="119"/>
    </location>
</feature>
<dbReference type="PROSITE" id="PS51257">
    <property type="entry name" value="PROKAR_LIPOPROTEIN"/>
    <property type="match status" value="1"/>
</dbReference>
<feature type="transmembrane region" description="Helical" evidence="7">
    <location>
        <begin position="432"/>
        <end position="449"/>
    </location>
</feature>
<dbReference type="EMBL" id="CAWYQH010000002">
    <property type="protein sequence ID" value="CAK8673999.1"/>
    <property type="molecule type" value="Genomic_DNA"/>
</dbReference>
<gene>
    <name evidence="9" type="ORF">CVLEPA_LOCUS3724</name>
</gene>
<keyword evidence="2" id="KW-0813">Transport</keyword>
<feature type="transmembrane region" description="Helical" evidence="7">
    <location>
        <begin position="188"/>
        <end position="207"/>
    </location>
</feature>
<dbReference type="InterPro" id="IPR036259">
    <property type="entry name" value="MFS_trans_sf"/>
</dbReference>
<feature type="transmembrane region" description="Helical" evidence="7">
    <location>
        <begin position="125"/>
        <end position="145"/>
    </location>
</feature>
<comment type="similarity">
    <text evidence="6">Belongs to the major facilitator superfamily. Spinster (TC 2.A.1.49) family.</text>
</comment>
<proteinExistence type="inferred from homology"/>
<protein>
    <recommendedName>
        <fullName evidence="8">Major facilitator superfamily (MFS) profile domain-containing protein</fullName>
    </recommendedName>
</protein>
<evidence type="ECO:0000313" key="9">
    <source>
        <dbReference type="EMBL" id="CAK8673999.1"/>
    </source>
</evidence>
<reference evidence="9 10" key="1">
    <citation type="submission" date="2024-02" db="EMBL/GenBank/DDBJ databases">
        <authorList>
            <person name="Daric V."/>
            <person name="Darras S."/>
        </authorList>
    </citation>
    <scope>NUCLEOTIDE SEQUENCE [LARGE SCALE GENOMIC DNA]</scope>
</reference>
<feature type="transmembrane region" description="Helical" evidence="7">
    <location>
        <begin position="398"/>
        <end position="420"/>
    </location>
</feature>
<dbReference type="PANTHER" id="PTHR23505:SF96">
    <property type="entry name" value="LP14756P"/>
    <property type="match status" value="1"/>
</dbReference>
<dbReference type="InterPro" id="IPR044770">
    <property type="entry name" value="MFS_spinster-like"/>
</dbReference>
<evidence type="ECO:0000259" key="8">
    <source>
        <dbReference type="PROSITE" id="PS50850"/>
    </source>
</evidence>
<dbReference type="Proteomes" id="UP001642483">
    <property type="component" value="Unassembled WGS sequence"/>
</dbReference>
<keyword evidence="10" id="KW-1185">Reference proteome</keyword>
<keyword evidence="3 7" id="KW-0812">Transmembrane</keyword>
<comment type="caution">
    <text evidence="9">The sequence shown here is derived from an EMBL/GenBank/DDBJ whole genome shotgun (WGS) entry which is preliminary data.</text>
</comment>